<keyword evidence="3 10" id="KW-0812">Transmembrane</keyword>
<comment type="similarity">
    <text evidence="10">Belongs to the G-protein coupled receptor 1 family.</text>
</comment>
<feature type="transmembrane region" description="Helical" evidence="11">
    <location>
        <begin position="34"/>
        <end position="54"/>
    </location>
</feature>
<keyword evidence="7 10" id="KW-0675">Receptor</keyword>
<evidence type="ECO:0000256" key="8">
    <source>
        <dbReference type="ARBA" id="ARBA00023180"/>
    </source>
</evidence>
<evidence type="ECO:0000259" key="12">
    <source>
        <dbReference type="PROSITE" id="PS50262"/>
    </source>
</evidence>
<evidence type="ECO:0000256" key="1">
    <source>
        <dbReference type="ARBA" id="ARBA00004651"/>
    </source>
</evidence>
<evidence type="ECO:0000256" key="11">
    <source>
        <dbReference type="SAM" id="Phobius"/>
    </source>
</evidence>
<feature type="transmembrane region" description="Helical" evidence="11">
    <location>
        <begin position="106"/>
        <end position="127"/>
    </location>
</feature>
<accession>A0A914A7S5</accession>
<dbReference type="PANTHER" id="PTHR11866">
    <property type="entry name" value="G-PROTEIN COUPLED RECEPTOR FAMILY 1 MEMBER"/>
    <property type="match status" value="1"/>
</dbReference>
<keyword evidence="2" id="KW-1003">Cell membrane</keyword>
<evidence type="ECO:0000256" key="10">
    <source>
        <dbReference type="RuleBase" id="RU000688"/>
    </source>
</evidence>
<evidence type="ECO:0000313" key="13">
    <source>
        <dbReference type="EnsemblMetazoa" id="XP_038059845.1"/>
    </source>
</evidence>
<dbReference type="PROSITE" id="PS00237">
    <property type="entry name" value="G_PROTEIN_RECEP_F1_1"/>
    <property type="match status" value="1"/>
</dbReference>
<dbReference type="PRINTS" id="PR00237">
    <property type="entry name" value="GPCRRHODOPSN"/>
</dbReference>
<evidence type="ECO:0000256" key="7">
    <source>
        <dbReference type="ARBA" id="ARBA00023170"/>
    </source>
</evidence>
<dbReference type="GO" id="GO:0007204">
    <property type="term" value="P:positive regulation of cytosolic calcium ion concentration"/>
    <property type="evidence" value="ECO:0007669"/>
    <property type="project" value="TreeGrafter"/>
</dbReference>
<evidence type="ECO:0000256" key="2">
    <source>
        <dbReference type="ARBA" id="ARBA00022475"/>
    </source>
</evidence>
<dbReference type="EnsemblMetazoa" id="XM_038203917.1">
    <property type="protein sequence ID" value="XP_038059845.1"/>
    <property type="gene ID" value="LOC119730864"/>
</dbReference>
<keyword evidence="8" id="KW-0325">Glycoprotein</keyword>
<keyword evidence="9 10" id="KW-0807">Transducer</keyword>
<dbReference type="Proteomes" id="UP000887568">
    <property type="component" value="Unplaced"/>
</dbReference>
<protein>
    <recommendedName>
        <fullName evidence="12">G-protein coupled receptors family 1 profile domain-containing protein</fullName>
    </recommendedName>
</protein>
<feature type="transmembrane region" description="Helical" evidence="11">
    <location>
        <begin position="197"/>
        <end position="222"/>
    </location>
</feature>
<dbReference type="AlphaFoldDB" id="A0A914A7S5"/>
<feature type="transmembrane region" description="Helical" evidence="11">
    <location>
        <begin position="255"/>
        <end position="276"/>
    </location>
</feature>
<evidence type="ECO:0000256" key="4">
    <source>
        <dbReference type="ARBA" id="ARBA00022989"/>
    </source>
</evidence>
<comment type="subcellular location">
    <subcellularLocation>
        <location evidence="1">Cell membrane</location>
        <topology evidence="1">Multi-pass membrane protein</topology>
    </subcellularLocation>
</comment>
<dbReference type="RefSeq" id="XP_038059844.1">
    <property type="nucleotide sequence ID" value="XM_038203916.1"/>
</dbReference>
<evidence type="ECO:0000256" key="3">
    <source>
        <dbReference type="ARBA" id="ARBA00022692"/>
    </source>
</evidence>
<dbReference type="SUPFAM" id="SSF81321">
    <property type="entry name" value="Family A G protein-coupled receptor-like"/>
    <property type="match status" value="1"/>
</dbReference>
<dbReference type="InterPro" id="IPR008365">
    <property type="entry name" value="Prostanoid_rcpt"/>
</dbReference>
<keyword evidence="5 10" id="KW-0297">G-protein coupled receptor</keyword>
<keyword evidence="4 11" id="KW-1133">Transmembrane helix</keyword>
<proteinExistence type="inferred from homology"/>
<dbReference type="GO" id="GO:0005886">
    <property type="term" value="C:plasma membrane"/>
    <property type="evidence" value="ECO:0007669"/>
    <property type="project" value="UniProtKB-SubCell"/>
</dbReference>
<dbReference type="RefSeq" id="XP_038059845.1">
    <property type="nucleotide sequence ID" value="XM_038203917.1"/>
</dbReference>
<sequence length="421" mass="46140">MAWPVNNATTSWIPDTNATDDPGSVGAVNLANTIQTYCIVFIGLFLNILAAVAWSKPGCSRRHRTCATITRATLVWVDLLSITGYIIRGGLTPVLKQFNYDLYCDIFGFTNITFSLTSGFIAGVMSVDRFGALTSPFTYRARFTPRRITVVILLLVIFSTIVGSLPFVGIGSYHTVDYFHGKTVCKLAWYPDEPPLFVLHFAVYQVVGWCLLLVVVMCNVGVIRTLLSMKKHVASAGTQPSNMDTKQEVRFVRTMMLITLFFALCWVPWMITTILIKVGSETTLQGDLLATRLLLANSAFDPLIFMVTSEALCSRVRKWTTRLLRRLFRVTRTDSVLQLNSAAAKENTDATTCPTTGFGKFQVTTTSSLSSLNQTIGPVITVTEAPSSTGDLPSCDGSPTGGSAVMRQEFGASTESLVPWP</sequence>
<evidence type="ECO:0000256" key="6">
    <source>
        <dbReference type="ARBA" id="ARBA00023136"/>
    </source>
</evidence>
<evidence type="ECO:0000313" key="14">
    <source>
        <dbReference type="Proteomes" id="UP000887568"/>
    </source>
</evidence>
<feature type="domain" description="G-protein coupled receptors family 1 profile" evidence="12">
    <location>
        <begin position="46"/>
        <end position="305"/>
    </location>
</feature>
<dbReference type="InterPro" id="IPR000276">
    <property type="entry name" value="GPCR_Rhodpsn"/>
</dbReference>
<dbReference type="EnsemblMetazoa" id="XM_038203916.1">
    <property type="protein sequence ID" value="XP_038059844.1"/>
    <property type="gene ID" value="LOC119730864"/>
</dbReference>
<dbReference type="Gene3D" id="1.20.1070.10">
    <property type="entry name" value="Rhodopsin 7-helix transmembrane proteins"/>
    <property type="match status" value="1"/>
</dbReference>
<dbReference type="Pfam" id="PF00001">
    <property type="entry name" value="7tm_1"/>
    <property type="match status" value="1"/>
</dbReference>
<keyword evidence="14" id="KW-1185">Reference proteome</keyword>
<reference evidence="13" key="1">
    <citation type="submission" date="2022-11" db="UniProtKB">
        <authorList>
            <consortium name="EnsemblMetazoa"/>
        </authorList>
    </citation>
    <scope>IDENTIFICATION</scope>
</reference>
<dbReference type="GO" id="GO:0004930">
    <property type="term" value="F:G protein-coupled receptor activity"/>
    <property type="evidence" value="ECO:0007669"/>
    <property type="project" value="UniProtKB-KW"/>
</dbReference>
<evidence type="ECO:0000256" key="5">
    <source>
        <dbReference type="ARBA" id="ARBA00023040"/>
    </source>
</evidence>
<dbReference type="OMA" id="CHIFGAC"/>
<dbReference type="PROSITE" id="PS50262">
    <property type="entry name" value="G_PROTEIN_RECEP_F1_2"/>
    <property type="match status" value="1"/>
</dbReference>
<dbReference type="GO" id="GO:0007189">
    <property type="term" value="P:adenylate cyclase-activating G protein-coupled receptor signaling pathway"/>
    <property type="evidence" value="ECO:0007669"/>
    <property type="project" value="TreeGrafter"/>
</dbReference>
<dbReference type="InterPro" id="IPR017452">
    <property type="entry name" value="GPCR_Rhodpsn_7TM"/>
</dbReference>
<dbReference type="PANTHER" id="PTHR11866:SF16">
    <property type="entry name" value="PROSTAGLANDIN E2 RECEPTOR EP4 SUBTYPE-LIKE PROTEIN"/>
    <property type="match status" value="1"/>
</dbReference>
<dbReference type="OrthoDB" id="5959154at2759"/>
<feature type="transmembrane region" description="Helical" evidence="11">
    <location>
        <begin position="66"/>
        <end position="86"/>
    </location>
</feature>
<name>A0A914A7S5_PATMI</name>
<organism evidence="13 14">
    <name type="scientific">Patiria miniata</name>
    <name type="common">Bat star</name>
    <name type="synonym">Asterina miniata</name>
    <dbReference type="NCBI Taxonomy" id="46514"/>
    <lineage>
        <taxon>Eukaryota</taxon>
        <taxon>Metazoa</taxon>
        <taxon>Echinodermata</taxon>
        <taxon>Eleutherozoa</taxon>
        <taxon>Asterozoa</taxon>
        <taxon>Asteroidea</taxon>
        <taxon>Valvatacea</taxon>
        <taxon>Valvatida</taxon>
        <taxon>Asterinidae</taxon>
        <taxon>Patiria</taxon>
    </lineage>
</organism>
<dbReference type="GeneID" id="119730864"/>
<keyword evidence="6 11" id="KW-0472">Membrane</keyword>
<feature type="transmembrane region" description="Helical" evidence="11">
    <location>
        <begin position="148"/>
        <end position="170"/>
    </location>
</feature>
<evidence type="ECO:0000256" key="9">
    <source>
        <dbReference type="ARBA" id="ARBA00023224"/>
    </source>
</evidence>